<evidence type="ECO:0000256" key="1">
    <source>
        <dbReference type="SAM" id="Phobius"/>
    </source>
</evidence>
<keyword evidence="1" id="KW-1133">Transmembrane helix</keyword>
<organism evidence="2 3">
    <name type="scientific">Paracerasibacillus soli</name>
    <dbReference type="NCBI Taxonomy" id="480284"/>
    <lineage>
        <taxon>Bacteria</taxon>
        <taxon>Bacillati</taxon>
        <taxon>Bacillota</taxon>
        <taxon>Bacilli</taxon>
        <taxon>Bacillales</taxon>
        <taxon>Bacillaceae</taxon>
        <taxon>Paracerasibacillus</taxon>
    </lineage>
</organism>
<keyword evidence="3" id="KW-1185">Reference proteome</keyword>
<dbReference type="RefSeq" id="WP_320379689.1">
    <property type="nucleotide sequence ID" value="NZ_JAWDIQ010000001.1"/>
</dbReference>
<gene>
    <name evidence="2" type="ORF">RWD45_11035</name>
</gene>
<dbReference type="Proteomes" id="UP001275315">
    <property type="component" value="Unassembled WGS sequence"/>
</dbReference>
<protein>
    <submittedName>
        <fullName evidence="2">Transposase</fullName>
    </submittedName>
</protein>
<name>A0ABU5CRM7_9BACI</name>
<feature type="transmembrane region" description="Helical" evidence="1">
    <location>
        <begin position="5"/>
        <end position="22"/>
    </location>
</feature>
<dbReference type="EMBL" id="JAWDIQ010000001">
    <property type="protein sequence ID" value="MDY0408991.1"/>
    <property type="molecule type" value="Genomic_DNA"/>
</dbReference>
<feature type="transmembrane region" description="Helical" evidence="1">
    <location>
        <begin position="65"/>
        <end position="85"/>
    </location>
</feature>
<reference evidence="2 3" key="1">
    <citation type="submission" date="2023-10" db="EMBL/GenBank/DDBJ databases">
        <title>Virgibacillus soli CC-YMP-6 genome.</title>
        <authorList>
            <person name="Miliotis G."/>
            <person name="Sengupta P."/>
            <person name="Hameed A."/>
            <person name="Chuvochina M."/>
            <person name="Mcdonagh F."/>
            <person name="Simpson A.C."/>
            <person name="Singh N.K."/>
            <person name="Rekha P.D."/>
            <person name="Raman K."/>
            <person name="Hugenholtz P."/>
            <person name="Venkateswaran K."/>
        </authorList>
    </citation>
    <scope>NUCLEOTIDE SEQUENCE [LARGE SCALE GENOMIC DNA]</scope>
    <source>
        <strain evidence="2 3">CC-YMP-6</strain>
    </source>
</reference>
<evidence type="ECO:0000313" key="3">
    <source>
        <dbReference type="Proteomes" id="UP001275315"/>
    </source>
</evidence>
<keyword evidence="1" id="KW-0812">Transmembrane</keyword>
<evidence type="ECO:0000313" key="2">
    <source>
        <dbReference type="EMBL" id="MDY0408991.1"/>
    </source>
</evidence>
<sequence length="98" mass="11239">MKILLIFGSVIFPVLMFLLQRYQMNFKFIFNLIAIIAALIFGNIASTSIYQVIKENAVFMTNIHGLFLNPLFLITGAYLGVYIVYKLLILTLEDLDTR</sequence>
<proteinExistence type="predicted"/>
<feature type="transmembrane region" description="Helical" evidence="1">
    <location>
        <begin position="28"/>
        <end position="53"/>
    </location>
</feature>
<accession>A0ABU5CRM7</accession>
<keyword evidence="1" id="KW-0472">Membrane</keyword>
<comment type="caution">
    <text evidence="2">The sequence shown here is derived from an EMBL/GenBank/DDBJ whole genome shotgun (WGS) entry which is preliminary data.</text>
</comment>